<dbReference type="EMBL" id="JBFOLJ010000003">
    <property type="protein sequence ID" value="KAL2549798.1"/>
    <property type="molecule type" value="Genomic_DNA"/>
</dbReference>
<accession>A0ABD1WM99</accession>
<reference evidence="2" key="1">
    <citation type="submission" date="2024-07" db="EMBL/GenBank/DDBJ databases">
        <title>Two chromosome-level genome assemblies of Korean endemic species Abeliophyllum distichum and Forsythia ovata (Oleaceae).</title>
        <authorList>
            <person name="Jang H."/>
        </authorList>
    </citation>
    <scope>NUCLEOTIDE SEQUENCE [LARGE SCALE GENOMIC DNA]</scope>
</reference>
<dbReference type="Pfam" id="PF06219">
    <property type="entry name" value="DUF1005"/>
    <property type="match status" value="1"/>
</dbReference>
<comment type="caution">
    <text evidence="1">The sequence shown here is derived from an EMBL/GenBank/DDBJ whole genome shotgun (WGS) entry which is preliminary data.</text>
</comment>
<keyword evidence="2" id="KW-1185">Reference proteome</keyword>
<sequence>MDPCPFVQLTIGNLALKISMASKSARSMVHPSSSSCFCKIKLNNLSLQTALVPYSLPENTQFSKGSSQTLVASFYLSQSDLDRLTGKSSLFATSKKLELKISIYNGCRGTTCGVNSGQLLGKISMPLDLTGTESRVVFHNGWINVEKVKNSSSAQFHLNVKSDPDPKFVF</sequence>
<dbReference type="Proteomes" id="UP001604277">
    <property type="component" value="Unassembled WGS sequence"/>
</dbReference>
<evidence type="ECO:0000313" key="2">
    <source>
        <dbReference type="Proteomes" id="UP001604277"/>
    </source>
</evidence>
<gene>
    <name evidence="1" type="ORF">Fot_11328</name>
</gene>
<proteinExistence type="predicted"/>
<organism evidence="1 2">
    <name type="scientific">Forsythia ovata</name>
    <dbReference type="NCBI Taxonomy" id="205694"/>
    <lineage>
        <taxon>Eukaryota</taxon>
        <taxon>Viridiplantae</taxon>
        <taxon>Streptophyta</taxon>
        <taxon>Embryophyta</taxon>
        <taxon>Tracheophyta</taxon>
        <taxon>Spermatophyta</taxon>
        <taxon>Magnoliopsida</taxon>
        <taxon>eudicotyledons</taxon>
        <taxon>Gunneridae</taxon>
        <taxon>Pentapetalae</taxon>
        <taxon>asterids</taxon>
        <taxon>lamiids</taxon>
        <taxon>Lamiales</taxon>
        <taxon>Oleaceae</taxon>
        <taxon>Forsythieae</taxon>
        <taxon>Forsythia</taxon>
    </lineage>
</organism>
<name>A0ABD1WM99_9LAMI</name>
<dbReference type="PANTHER" id="PTHR31317">
    <property type="entry name" value="OS08G0163500 PROTEIN"/>
    <property type="match status" value="1"/>
</dbReference>
<protein>
    <submittedName>
        <fullName evidence="1">Uncharacterized protein</fullName>
    </submittedName>
</protein>
<dbReference type="AlphaFoldDB" id="A0ABD1WM99"/>
<evidence type="ECO:0000313" key="1">
    <source>
        <dbReference type="EMBL" id="KAL2549798.1"/>
    </source>
</evidence>
<dbReference type="PANTHER" id="PTHR31317:SF3">
    <property type="entry name" value="OS07G0133500 PROTEIN"/>
    <property type="match status" value="1"/>
</dbReference>
<dbReference type="InterPro" id="IPR010410">
    <property type="entry name" value="DUF1005"/>
</dbReference>